<keyword evidence="4" id="KW-1185">Reference proteome</keyword>
<dbReference type="Proteomes" id="UP001321825">
    <property type="component" value="Chromosome"/>
</dbReference>
<evidence type="ECO:0000313" key="3">
    <source>
        <dbReference type="EMBL" id="BCX81481.1"/>
    </source>
</evidence>
<dbReference type="Pfam" id="PF02470">
    <property type="entry name" value="MlaD"/>
    <property type="match status" value="1"/>
</dbReference>
<feature type="transmembrane region" description="Helical" evidence="1">
    <location>
        <begin position="7"/>
        <end position="27"/>
    </location>
</feature>
<dbReference type="GO" id="GO:0005548">
    <property type="term" value="F:phospholipid transporter activity"/>
    <property type="evidence" value="ECO:0007669"/>
    <property type="project" value="TreeGrafter"/>
</dbReference>
<dbReference type="EMBL" id="AP024714">
    <property type="protein sequence ID" value="BCX81481.1"/>
    <property type="molecule type" value="Genomic_DNA"/>
</dbReference>
<dbReference type="NCBIfam" id="TIGR04430">
    <property type="entry name" value="OM_asym_MlaD"/>
    <property type="match status" value="1"/>
</dbReference>
<keyword evidence="1" id="KW-0472">Membrane</keyword>
<name>A0AAU9CIP4_9GAMM</name>
<dbReference type="PANTHER" id="PTHR33371">
    <property type="entry name" value="INTERMEMBRANE PHOSPHOLIPID TRANSPORT SYSTEM BINDING PROTEIN MLAD-RELATED"/>
    <property type="match status" value="1"/>
</dbReference>
<dbReference type="RefSeq" id="WP_317706405.1">
    <property type="nucleotide sequence ID" value="NZ_AP024714.1"/>
</dbReference>
<evidence type="ECO:0000259" key="2">
    <source>
        <dbReference type="Pfam" id="PF02470"/>
    </source>
</evidence>
<accession>A0AAU9CIP4</accession>
<dbReference type="InterPro" id="IPR030970">
    <property type="entry name" value="ABC_MlaD"/>
</dbReference>
<sequence>MEKSRLIEIWVGIFVAIGLGALFLLAMEVSNLTEFRDQNQGYRLYARFQNIGTLKVRAPVKLAGVPIGRVAGISLDPEQYEAVVEMRIRPEYKLPDDSIASIYTSGLLGEQYVGIDAGGSPDYFEDGDEIEITQSALVLEELIGKFLVKSSEKSGTQE</sequence>
<keyword evidence="1" id="KW-0812">Transmembrane</keyword>
<keyword evidence="1" id="KW-1133">Transmembrane helix</keyword>
<dbReference type="PANTHER" id="PTHR33371:SF4">
    <property type="entry name" value="INTERMEMBRANE PHOSPHOLIPID TRANSPORT SYSTEM BINDING PROTEIN MLAD"/>
    <property type="match status" value="1"/>
</dbReference>
<evidence type="ECO:0000313" key="4">
    <source>
        <dbReference type="Proteomes" id="UP001321825"/>
    </source>
</evidence>
<dbReference type="AlphaFoldDB" id="A0AAU9CIP4"/>
<dbReference type="KEGG" id="mcau:MIT9_P1059"/>
<proteinExistence type="predicted"/>
<feature type="domain" description="Mce/MlaD" evidence="2">
    <location>
        <begin position="40"/>
        <end position="118"/>
    </location>
</feature>
<dbReference type="GO" id="GO:0005543">
    <property type="term" value="F:phospholipid binding"/>
    <property type="evidence" value="ECO:0007669"/>
    <property type="project" value="TreeGrafter"/>
</dbReference>
<evidence type="ECO:0000256" key="1">
    <source>
        <dbReference type="SAM" id="Phobius"/>
    </source>
</evidence>
<protein>
    <submittedName>
        <fullName evidence="3">Phospholipid/cholesterol/gamma-HCH transport system substrate-binding protein</fullName>
    </submittedName>
</protein>
<reference evidence="4" key="1">
    <citation type="journal article" date="2024" name="Int. J. Syst. Evol. Microbiol.">
        <title>Methylomarinovum tepidoasis sp. nov., a moderately thermophilic methanotroph of the family Methylothermaceae isolated from a deep-sea hydrothermal field.</title>
        <authorList>
            <person name="Hirayama H."/>
            <person name="Takaki Y."/>
            <person name="Abe M."/>
            <person name="Miyazaki M."/>
            <person name="Uematsu K."/>
            <person name="Matsui Y."/>
            <person name="Takai K."/>
        </authorList>
    </citation>
    <scope>NUCLEOTIDE SEQUENCE [LARGE SCALE GENOMIC DNA]</scope>
    <source>
        <strain evidence="4">IT-9</strain>
    </source>
</reference>
<gene>
    <name evidence="3" type="ORF">MIT9_P1059</name>
</gene>
<dbReference type="InterPro" id="IPR003399">
    <property type="entry name" value="Mce/MlaD"/>
</dbReference>
<dbReference type="InterPro" id="IPR052336">
    <property type="entry name" value="MlaD_Phospholipid_Transporter"/>
</dbReference>
<organism evidence="3 4">
    <name type="scientific">Methylomarinovum caldicuralii</name>
    <dbReference type="NCBI Taxonomy" id="438856"/>
    <lineage>
        <taxon>Bacteria</taxon>
        <taxon>Pseudomonadati</taxon>
        <taxon>Pseudomonadota</taxon>
        <taxon>Gammaproteobacteria</taxon>
        <taxon>Methylococcales</taxon>
        <taxon>Methylothermaceae</taxon>
        <taxon>Methylomarinovum</taxon>
    </lineage>
</organism>